<evidence type="ECO:0000256" key="4">
    <source>
        <dbReference type="ARBA" id="ARBA00021520"/>
    </source>
</evidence>
<feature type="domain" description="Trafficking protein particle complex subunit 11 C-terminal" evidence="10">
    <location>
        <begin position="1093"/>
        <end position="1136"/>
    </location>
</feature>
<evidence type="ECO:0000313" key="11">
    <source>
        <dbReference type="EnsemblPlants" id="LPERR02G24490.1"/>
    </source>
</evidence>
<evidence type="ECO:0000256" key="1">
    <source>
        <dbReference type="ARBA" id="ARBA00001995"/>
    </source>
</evidence>
<dbReference type="Pfam" id="PF12742">
    <property type="entry name" value="Gryzun-like"/>
    <property type="match status" value="1"/>
</dbReference>
<sequence length="1177" mass="130922">MEDYPEELRTPPLSLVSIVGCPELHPSISAALSSQQPPMNLLALPDFSKASILARTAKARDPLAPPQPPAGILKKDWLLKHRTRVPAAVAAMFRADQVSGDPAQWLQACSDLENLKSVIQGSSTKLVVILVQAQAGDELSEDVTIALRKRAEIDSKHLVVLVERDEAEWTKSLNKLTSVFTELCTTYYKDEGRRIKARIEKRNFSSVELSIRYCFKVAVYAEFRRDWPEALKFYEEGIRVLREMIGTSTRLPPTQRLVEVKAVAEQFHFKISTILLHGGKVVEAIAWFRKHIRSYERVVGSPEVAFLHWEWFSKQFLVFGELIETTSATVPDTLSPRFGTADNALTEWEFQPAYYYQLAANYLREKRYAIECSSSSENLTEGVNGLPESVMPSVYVGQYVRLFEQGDTVAVLPLSDTEYTSYALSEAERFQDSYEIIALFRKAYESFQSLGATRMASACSGGMAIEYYAAGDFSNAKQLFDGVAGLYRQEGWTTLLWENLGYLRECARKLNSLKDFISYSLEMAALPLFSGSGQGNSENKSKNGPAGSPTISSRESIHQEVVNILEGKHTSEISDDGFNVHLMEESTQLDIDQISPLRIVLVASVAFHDQSVKPGSPMLVSVSLQSHLPCPVMLDKLEVQFNQSDCNFVIDSEQEDYSTTNPHVHDEAVQTTSLTLFTDKWMRLTHEVKPGQSGKLECLVVKATISKRLVVCCQAESPVSMEEFPLWKFEDQVEALPMKDNVLAFSGQKLIQVEEPDAQVDLVLDSTGPALVGELFTVPVTIVSKGHVVHSGELKINLVDAKGGGLLMSPREAEESESHHVELLGVSAETMENGSKEEVDNIRKIQHSFGVVSVPTLCAGDSWSCKLEIKWHQAKSVMIYVSLGYSLDSTEETAVHRLNVHRSLQIEGKIPMIVGHQFLRPFRREPLLLSRIRSSSDDDKKSSLALNESNMLIVSARNCTEVPLRLHTMTIEPSDDGKQLCSVQQISGISNKYAVIAPSEEYKGIFSVNPRTINSNFCLGEICLSWSRDILVESQDNRVIMKERLPEVQIEEPPLVVTMECPPYAILGIPFTFHVKVYNSTSLLQEIKYSLVDSQNFVFSGAHNHAASILPKTEHIISHKLVPLGSGSQQLPRITVTSVRYSAASSPSTSAATVFVYPSEPKFNLEKGYSATDACVS</sequence>
<dbReference type="eggNOG" id="KOG4386">
    <property type="taxonomic scope" value="Eukaryota"/>
</dbReference>
<dbReference type="PANTHER" id="PTHR14374">
    <property type="entry name" value="FOIE GRAS"/>
    <property type="match status" value="1"/>
</dbReference>
<dbReference type="STRING" id="77586.A0A0D9VK66"/>
<dbReference type="Pfam" id="PF11817">
    <property type="entry name" value="Foie-gras_1"/>
    <property type="match status" value="1"/>
</dbReference>
<name>A0A0D9VK66_9ORYZ</name>
<evidence type="ECO:0000256" key="3">
    <source>
        <dbReference type="ARBA" id="ARBA00007051"/>
    </source>
</evidence>
<dbReference type="EnsemblPlants" id="LPERR02G24490.1">
    <property type="protein sequence ID" value="LPERR02G24490.1"/>
    <property type="gene ID" value="LPERR02G24490"/>
</dbReference>
<keyword evidence="7" id="KW-0333">Golgi apparatus</keyword>
<proteinExistence type="inferred from homology"/>
<feature type="domain" description="Trafficking protein particle complex subunit 11" evidence="9">
    <location>
        <begin position="256"/>
        <end position="525"/>
    </location>
</feature>
<protein>
    <recommendedName>
        <fullName evidence="4">Trafficking protein particle complex subunit 11</fullName>
    </recommendedName>
</protein>
<dbReference type="PANTHER" id="PTHR14374:SF0">
    <property type="entry name" value="TRAFFICKING PROTEIN PARTICLE COMPLEX SUBUNIT 11"/>
    <property type="match status" value="1"/>
</dbReference>
<organism evidence="11 12">
    <name type="scientific">Leersia perrieri</name>
    <dbReference type="NCBI Taxonomy" id="77586"/>
    <lineage>
        <taxon>Eukaryota</taxon>
        <taxon>Viridiplantae</taxon>
        <taxon>Streptophyta</taxon>
        <taxon>Embryophyta</taxon>
        <taxon>Tracheophyta</taxon>
        <taxon>Spermatophyta</taxon>
        <taxon>Magnoliopsida</taxon>
        <taxon>Liliopsida</taxon>
        <taxon>Poales</taxon>
        <taxon>Poaceae</taxon>
        <taxon>BOP clade</taxon>
        <taxon>Oryzoideae</taxon>
        <taxon>Oryzeae</taxon>
        <taxon>Oryzinae</taxon>
        <taxon>Leersia</taxon>
    </lineage>
</organism>
<dbReference type="GO" id="GO:0006895">
    <property type="term" value="P:Golgi to endosome transport"/>
    <property type="evidence" value="ECO:0007669"/>
    <property type="project" value="EnsemblPlants"/>
</dbReference>
<evidence type="ECO:0000256" key="8">
    <source>
        <dbReference type="SAM" id="MobiDB-lite"/>
    </source>
</evidence>
<dbReference type="GO" id="GO:0005829">
    <property type="term" value="C:cytosol"/>
    <property type="evidence" value="ECO:0007669"/>
    <property type="project" value="EnsemblPlants"/>
</dbReference>
<keyword evidence="6" id="KW-0931">ER-Golgi transport</keyword>
<dbReference type="GO" id="GO:0005794">
    <property type="term" value="C:Golgi apparatus"/>
    <property type="evidence" value="ECO:0007669"/>
    <property type="project" value="UniProtKB-SubCell"/>
</dbReference>
<evidence type="ECO:0000259" key="10">
    <source>
        <dbReference type="Pfam" id="PF12742"/>
    </source>
</evidence>
<keyword evidence="5" id="KW-0813">Transport</keyword>
<accession>A0A0D9VK66</accession>
<comment type="similarity">
    <text evidence="3">Belongs to the TRAPPC11 family.</text>
</comment>
<reference evidence="11 12" key="1">
    <citation type="submission" date="2012-08" db="EMBL/GenBank/DDBJ databases">
        <title>Oryza genome evolution.</title>
        <authorList>
            <person name="Wing R.A."/>
        </authorList>
    </citation>
    <scope>NUCLEOTIDE SEQUENCE</scope>
</reference>
<dbReference type="AlphaFoldDB" id="A0A0D9VK66"/>
<evidence type="ECO:0000256" key="7">
    <source>
        <dbReference type="ARBA" id="ARBA00023034"/>
    </source>
</evidence>
<dbReference type="HOGENOM" id="CLU_003649_2_0_1"/>
<dbReference type="InterPro" id="IPR025876">
    <property type="entry name" value="TRAPPC11_C"/>
</dbReference>
<keyword evidence="12" id="KW-1185">Reference proteome</keyword>
<comment type="subcellular location">
    <subcellularLocation>
        <location evidence="2">Golgi apparatus</location>
        <location evidence="2">cis-Golgi network</location>
    </subcellularLocation>
</comment>
<evidence type="ECO:0000256" key="5">
    <source>
        <dbReference type="ARBA" id="ARBA00022448"/>
    </source>
</evidence>
<reference evidence="11" key="3">
    <citation type="submission" date="2015-04" db="UniProtKB">
        <authorList>
            <consortium name="EnsemblPlants"/>
        </authorList>
    </citation>
    <scope>IDENTIFICATION</scope>
</reference>
<evidence type="ECO:0000256" key="6">
    <source>
        <dbReference type="ARBA" id="ARBA00022892"/>
    </source>
</evidence>
<reference evidence="12" key="2">
    <citation type="submission" date="2013-12" db="EMBL/GenBank/DDBJ databases">
        <authorList>
            <person name="Yu Y."/>
            <person name="Lee S."/>
            <person name="de Baynast K."/>
            <person name="Wissotski M."/>
            <person name="Liu L."/>
            <person name="Talag J."/>
            <person name="Goicoechea J."/>
            <person name="Angelova A."/>
            <person name="Jetty R."/>
            <person name="Kudrna D."/>
            <person name="Golser W."/>
            <person name="Rivera L."/>
            <person name="Zhang J."/>
            <person name="Wing R."/>
        </authorList>
    </citation>
    <scope>NUCLEOTIDE SEQUENCE</scope>
</reference>
<dbReference type="InterPro" id="IPR021773">
    <property type="entry name" value="TPC11"/>
</dbReference>
<dbReference type="Gene3D" id="1.25.40.10">
    <property type="entry name" value="Tetratricopeptide repeat domain"/>
    <property type="match status" value="1"/>
</dbReference>
<evidence type="ECO:0000259" key="9">
    <source>
        <dbReference type="Pfam" id="PF11817"/>
    </source>
</evidence>
<evidence type="ECO:0000256" key="2">
    <source>
        <dbReference type="ARBA" id="ARBA00004222"/>
    </source>
</evidence>
<dbReference type="Proteomes" id="UP000032180">
    <property type="component" value="Chromosome 2"/>
</dbReference>
<comment type="function">
    <text evidence="1">Involved in endoplasmic reticulum to Golgi apparatus trafficking at a very early stage.</text>
</comment>
<feature type="region of interest" description="Disordered" evidence="8">
    <location>
        <begin position="534"/>
        <end position="553"/>
    </location>
</feature>
<dbReference type="Gramene" id="LPERR02G24490.1">
    <property type="protein sequence ID" value="LPERR02G24490.1"/>
    <property type="gene ID" value="LPERR02G24490"/>
</dbReference>
<evidence type="ECO:0000313" key="12">
    <source>
        <dbReference type="Proteomes" id="UP000032180"/>
    </source>
</evidence>
<dbReference type="InterPro" id="IPR011990">
    <property type="entry name" value="TPR-like_helical_dom_sf"/>
</dbReference>